<comment type="caution">
    <text evidence="1">The sequence shown here is derived from an EMBL/GenBank/DDBJ whole genome shotgun (WGS) entry which is preliminary data.</text>
</comment>
<dbReference type="EMBL" id="QTSX02002290">
    <property type="protein sequence ID" value="KAJ9076377.1"/>
    <property type="molecule type" value="Genomic_DNA"/>
</dbReference>
<reference evidence="1" key="1">
    <citation type="submission" date="2022-04" db="EMBL/GenBank/DDBJ databases">
        <title>Genome of the entomopathogenic fungus Entomophthora muscae.</title>
        <authorList>
            <person name="Elya C."/>
            <person name="Lovett B.R."/>
            <person name="Lee E."/>
            <person name="Macias A.M."/>
            <person name="Hajek A.E."/>
            <person name="De Bivort B.L."/>
            <person name="Kasson M.T."/>
            <person name="De Fine Licht H.H."/>
            <person name="Stajich J.E."/>
        </authorList>
    </citation>
    <scope>NUCLEOTIDE SEQUENCE</scope>
    <source>
        <strain evidence="1">Berkeley</strain>
    </source>
</reference>
<sequence>MAPLIIDSYTPPVKEKLFTIIDNKAYDITDFVQEHPGGAVIMTQLGIDATEAFHCFHPSSTQEILSDYYDAELTKKLGLADLKESDSSFLKDVRALKEQVAKEGLFKSNLLFFLLLGLSNLGIFGLSLAILYVFGGHFLGVIASAMLLGLFFQQCGWHAHEYLHHQVFESRVINNWVGGYFFGAICQGFSPLWWKDKHNTHHAAPNVYTRDPDIDTHPFLAWSENAMELYSELNDQELGSQLKKFMLHNQPILFFPLLAIARLSWCTYSMWFALSNGQLGDSKKMFVPVSPIEPACLFLHWIIYSWIAVSLPGSWMLSLLFVFVSQVTCGILLASVFTLNHNGMRVVTSEDAAKMDFYTLQCETGRDVHPSYFMTWFCGGLNYQIEHHMFPTLPRHNFSLVSGRVRDLCEKHGVSYHCTGFYEGTMEVLARLDRVAKTIEKGLKDAPHQD</sequence>
<accession>A0ACC2TPF5</accession>
<keyword evidence="2" id="KW-1185">Reference proteome</keyword>
<name>A0ACC2TPF5_9FUNG</name>
<gene>
    <name evidence="1" type="ORF">DSO57_1026933</name>
</gene>
<evidence type="ECO:0000313" key="2">
    <source>
        <dbReference type="Proteomes" id="UP001165960"/>
    </source>
</evidence>
<dbReference type="Proteomes" id="UP001165960">
    <property type="component" value="Unassembled WGS sequence"/>
</dbReference>
<protein>
    <submittedName>
        <fullName evidence="1">Uncharacterized protein</fullName>
    </submittedName>
</protein>
<evidence type="ECO:0000313" key="1">
    <source>
        <dbReference type="EMBL" id="KAJ9076377.1"/>
    </source>
</evidence>
<organism evidence="1 2">
    <name type="scientific">Entomophthora muscae</name>
    <dbReference type="NCBI Taxonomy" id="34485"/>
    <lineage>
        <taxon>Eukaryota</taxon>
        <taxon>Fungi</taxon>
        <taxon>Fungi incertae sedis</taxon>
        <taxon>Zoopagomycota</taxon>
        <taxon>Entomophthoromycotina</taxon>
        <taxon>Entomophthoromycetes</taxon>
        <taxon>Entomophthorales</taxon>
        <taxon>Entomophthoraceae</taxon>
        <taxon>Entomophthora</taxon>
    </lineage>
</organism>
<proteinExistence type="predicted"/>